<dbReference type="CDD" id="cd18919">
    <property type="entry name" value="bHLH_AtBPE_like"/>
    <property type="match status" value="1"/>
</dbReference>
<evidence type="ECO:0000256" key="3">
    <source>
        <dbReference type="ARBA" id="ARBA00023015"/>
    </source>
</evidence>
<evidence type="ECO:0000256" key="2">
    <source>
        <dbReference type="ARBA" id="ARBA00005510"/>
    </source>
</evidence>
<dbReference type="InterPro" id="IPR024097">
    <property type="entry name" value="bHLH_ZIP_TF"/>
</dbReference>
<evidence type="ECO:0000256" key="6">
    <source>
        <dbReference type="SAM" id="MobiDB-lite"/>
    </source>
</evidence>
<comment type="subcellular location">
    <subcellularLocation>
        <location evidence="1">Nucleus</location>
    </subcellularLocation>
</comment>
<dbReference type="GO" id="GO:0005634">
    <property type="term" value="C:nucleus"/>
    <property type="evidence" value="ECO:0007669"/>
    <property type="project" value="UniProtKB-SubCell"/>
</dbReference>
<dbReference type="InterPro" id="IPR036638">
    <property type="entry name" value="HLH_DNA-bd_sf"/>
</dbReference>
<keyword evidence="4" id="KW-0804">Transcription</keyword>
<dbReference type="FunFam" id="4.10.280.10:FF:000002">
    <property type="entry name" value="Basic helix-loop-helix transcription factor"/>
    <property type="match status" value="1"/>
</dbReference>
<keyword evidence="9" id="KW-1185">Reference proteome</keyword>
<dbReference type="EMBL" id="JACMSC010000003">
    <property type="protein sequence ID" value="KAG6528850.1"/>
    <property type="molecule type" value="Genomic_DNA"/>
</dbReference>
<accession>A0A8J5I7C4</accession>
<evidence type="ECO:0000313" key="9">
    <source>
        <dbReference type="Proteomes" id="UP000734854"/>
    </source>
</evidence>
<dbReference type="PROSITE" id="PS50888">
    <property type="entry name" value="BHLH"/>
    <property type="match status" value="1"/>
</dbReference>
<dbReference type="Proteomes" id="UP000734854">
    <property type="component" value="Unassembled WGS sequence"/>
</dbReference>
<protein>
    <recommendedName>
        <fullName evidence="7">BHLH domain-containing protein</fullName>
    </recommendedName>
</protein>
<organism evidence="8 9">
    <name type="scientific">Zingiber officinale</name>
    <name type="common">Ginger</name>
    <name type="synonym">Amomum zingiber</name>
    <dbReference type="NCBI Taxonomy" id="94328"/>
    <lineage>
        <taxon>Eukaryota</taxon>
        <taxon>Viridiplantae</taxon>
        <taxon>Streptophyta</taxon>
        <taxon>Embryophyta</taxon>
        <taxon>Tracheophyta</taxon>
        <taxon>Spermatophyta</taxon>
        <taxon>Magnoliopsida</taxon>
        <taxon>Liliopsida</taxon>
        <taxon>Zingiberales</taxon>
        <taxon>Zingiberaceae</taxon>
        <taxon>Zingiber</taxon>
    </lineage>
</organism>
<dbReference type="PANTHER" id="PTHR12565">
    <property type="entry name" value="STEROL REGULATORY ELEMENT-BINDING PROTEIN"/>
    <property type="match status" value="1"/>
</dbReference>
<comment type="caution">
    <text evidence="8">The sequence shown here is derived from an EMBL/GenBank/DDBJ whole genome shotgun (WGS) entry which is preliminary data.</text>
</comment>
<dbReference type="GO" id="GO:0003700">
    <property type="term" value="F:DNA-binding transcription factor activity"/>
    <property type="evidence" value="ECO:0007669"/>
    <property type="project" value="TreeGrafter"/>
</dbReference>
<comment type="similarity">
    <text evidence="2">Belongs to the bHLH protein family.</text>
</comment>
<reference evidence="8 9" key="1">
    <citation type="submission" date="2020-08" db="EMBL/GenBank/DDBJ databases">
        <title>Plant Genome Project.</title>
        <authorList>
            <person name="Zhang R.-G."/>
        </authorList>
    </citation>
    <scope>NUCLEOTIDE SEQUENCE [LARGE SCALE GENOMIC DNA]</scope>
    <source>
        <tissue evidence="8">Rhizome</tissue>
    </source>
</reference>
<evidence type="ECO:0000259" key="7">
    <source>
        <dbReference type="PROSITE" id="PS50888"/>
    </source>
</evidence>
<proteinExistence type="inferred from homology"/>
<dbReference type="PANTHER" id="PTHR12565:SF319">
    <property type="entry name" value="BASIC HELIX-LOOP-HELIX PROTEIN 79"/>
    <property type="match status" value="1"/>
</dbReference>
<dbReference type="Pfam" id="PF00010">
    <property type="entry name" value="HLH"/>
    <property type="match status" value="1"/>
</dbReference>
<evidence type="ECO:0000256" key="4">
    <source>
        <dbReference type="ARBA" id="ARBA00023163"/>
    </source>
</evidence>
<dbReference type="GO" id="GO:0046983">
    <property type="term" value="F:protein dimerization activity"/>
    <property type="evidence" value="ECO:0007669"/>
    <property type="project" value="InterPro"/>
</dbReference>
<keyword evidence="3" id="KW-0805">Transcription regulation</keyword>
<feature type="domain" description="BHLH" evidence="7">
    <location>
        <begin position="52"/>
        <end position="102"/>
    </location>
</feature>
<evidence type="ECO:0000313" key="8">
    <source>
        <dbReference type="EMBL" id="KAG6528850.1"/>
    </source>
</evidence>
<dbReference type="InterPro" id="IPR011598">
    <property type="entry name" value="bHLH_dom"/>
</dbReference>
<feature type="region of interest" description="Disordered" evidence="6">
    <location>
        <begin position="1"/>
        <end position="59"/>
    </location>
</feature>
<name>A0A8J5I7C4_ZINOF</name>
<dbReference type="AlphaFoldDB" id="A0A8J5I7C4"/>
<dbReference type="SMART" id="SM00353">
    <property type="entry name" value="HLH"/>
    <property type="match status" value="1"/>
</dbReference>
<keyword evidence="5" id="KW-0539">Nucleus</keyword>
<evidence type="ECO:0000256" key="1">
    <source>
        <dbReference type="ARBA" id="ARBA00004123"/>
    </source>
</evidence>
<feature type="compositionally biased region" description="Basic and acidic residues" evidence="6">
    <location>
        <begin position="23"/>
        <end position="45"/>
    </location>
</feature>
<gene>
    <name evidence="8" type="ORF">ZIOFF_011042</name>
</gene>
<sequence>MQRLRVPPSSGTETSNEKKRKKEERAEGRTEKKAKSKLPESDYIHVRARRGQATDSHSLAERVRRERISERMKCLQGLVPGCNKIMGKASILDEIINYVQSLQSQIEFLSMKLAAVNPGMPFNISSSLFHEELNSSCNSSSIAGISLPFINDQSELLQSANDFLGPHIAMNPQETLLQNISSTPIQFHASFNVIVSTPVLGCSAWDERDQYEQL</sequence>
<evidence type="ECO:0000256" key="5">
    <source>
        <dbReference type="ARBA" id="ARBA00023242"/>
    </source>
</evidence>
<dbReference type="SUPFAM" id="SSF47459">
    <property type="entry name" value="HLH, helix-loop-helix DNA-binding domain"/>
    <property type="match status" value="1"/>
</dbReference>
<dbReference type="Gene3D" id="4.10.280.10">
    <property type="entry name" value="Helix-loop-helix DNA-binding domain"/>
    <property type="match status" value="1"/>
</dbReference>